<dbReference type="PANTHER" id="PTHR32170">
    <property type="entry name" value="PROTEASOME ACTIVATOR COMPLEX SUBUNIT 4"/>
    <property type="match status" value="1"/>
</dbReference>
<gene>
    <name evidence="3" type="ORF">C1SCF055_LOCUS2289</name>
</gene>
<name>A0A9P1BI13_9DINO</name>
<dbReference type="InterPro" id="IPR016024">
    <property type="entry name" value="ARM-type_fold"/>
</dbReference>
<dbReference type="EMBL" id="CAMXCT020000102">
    <property type="protein sequence ID" value="CAL1127214.1"/>
    <property type="molecule type" value="Genomic_DNA"/>
</dbReference>
<comment type="caution">
    <text evidence="3">The sequence shown here is derived from an EMBL/GenBank/DDBJ whole genome shotgun (WGS) entry which is preliminary data.</text>
</comment>
<evidence type="ECO:0000259" key="2">
    <source>
        <dbReference type="PROSITE" id="PS00028"/>
    </source>
</evidence>
<feature type="compositionally biased region" description="Basic and acidic residues" evidence="1">
    <location>
        <begin position="832"/>
        <end position="841"/>
    </location>
</feature>
<protein>
    <recommendedName>
        <fullName evidence="2">C2H2-type domain-containing protein</fullName>
    </recommendedName>
</protein>
<dbReference type="GO" id="GO:0016504">
    <property type="term" value="F:peptidase activator activity"/>
    <property type="evidence" value="ECO:0007669"/>
    <property type="project" value="InterPro"/>
</dbReference>
<dbReference type="EMBL" id="CAMXCT010000102">
    <property type="protein sequence ID" value="CAI3973839.1"/>
    <property type="molecule type" value="Genomic_DNA"/>
</dbReference>
<dbReference type="InterPro" id="IPR013087">
    <property type="entry name" value="Znf_C2H2_type"/>
</dbReference>
<keyword evidence="5" id="KW-1185">Reference proteome</keyword>
<dbReference type="Pfam" id="PF16507">
    <property type="entry name" value="HEAT_PSME4_mid"/>
    <property type="match status" value="1"/>
</dbReference>
<dbReference type="Proteomes" id="UP001152797">
    <property type="component" value="Unassembled WGS sequence"/>
</dbReference>
<dbReference type="PANTHER" id="PTHR32170:SF3">
    <property type="entry name" value="PROTEASOME ACTIVATOR COMPLEX SUBUNIT 4"/>
    <property type="match status" value="1"/>
</dbReference>
<dbReference type="InterPro" id="IPR032430">
    <property type="entry name" value="Blm10_mid"/>
</dbReference>
<feature type="region of interest" description="Disordered" evidence="1">
    <location>
        <begin position="807"/>
        <end position="843"/>
    </location>
</feature>
<reference evidence="3" key="1">
    <citation type="submission" date="2022-10" db="EMBL/GenBank/DDBJ databases">
        <authorList>
            <person name="Chen Y."/>
            <person name="Dougan E. K."/>
            <person name="Chan C."/>
            <person name="Rhodes N."/>
            <person name="Thang M."/>
        </authorList>
    </citation>
    <scope>NUCLEOTIDE SEQUENCE</scope>
</reference>
<dbReference type="SUPFAM" id="SSF48371">
    <property type="entry name" value="ARM repeat"/>
    <property type="match status" value="1"/>
</dbReference>
<dbReference type="GO" id="GO:0070628">
    <property type="term" value="F:proteasome binding"/>
    <property type="evidence" value="ECO:0007669"/>
    <property type="project" value="InterPro"/>
</dbReference>
<dbReference type="InterPro" id="IPR035309">
    <property type="entry name" value="PSME4"/>
</dbReference>
<sequence length="2969" mass="330389">MDDLCVCLTADTNIALQSTLGVATGQLLDIFKSYAMTPNLQPGKTAVIISPRGPGTNKWKKSIFGPLADGNFLSLGEHHPYKVPVVTEYTHLGGKAHFSTKLRREIKTRLGQAHQEFNRHRKLLYHNKHFQMDKKKELFQSLILSRLLFGAETWTFPDQRTKEYLHGSIMSLLKRLLHCPGHCPISDEEILFRTKMPSPTTLLRLRRLRYLGSLLAVGDTASWGLLNQDQAWLALVRDDFRWMWHQLHHCCSLGDPATHLQRWLEVIQYHRGYWKRLIRRATEHSIGVQDREFLVASTHLRFLEGLAAGQFVTPPALPDQWQDRPGPQAYGCMQCGRACRSLGGEGAHMYRAHGEVNPVRQLMASTQCAACLTEYFTTGKLKMHLRRSSACRVTLLGRGHREIVQPGLGSNEDTERLLQWDNKVPPLTASGPHLPAVPGRDFDVEHQTLYEALILGIMDIDTASYEAFARRCIQEQPISWTKCRLTLQEALRQIADGFLDVETTHLQTCTAILRRLATVEAWPFLEHVPSGSYPTVPSLEEIAKKIEDTQILLDRQAVPRPVGKERVFLHAFSGRRRPGDLQHYLEAAFARQSEGVLLHVVSMDVVIDPEWGDACRQETRDFWLRGALDGFVQGGLCGPPCETWSQARFADLGDEQGRHPRPLRSLEWLWGLPSLSLREQGQVAVGNELLLFSIDLLICLARSEGLGVLEHPGEPEDETKPSIWRLPIVQLLRQLPGFDFVDFAQGLLGAKSPKPTRFLTLNMASLPRFLHSHRLCPDLPRSSAIGKTQDGHWATTSLKEYPPALNRALGSGDDRRVPHARSNPAPATMRSRSSDPSHVEPRACGVKGLGYRAAYGVSHSPKRCSLPSPRLRDGAMDCTMADHDPVRSMAKLSDLPRYLPPEIAQQDAEETQAREPLILKLLSSDPAPPPASELAFGLRCLKNAEEQKMPTGLDFKIAVCSSLWTLFLASADSSGPSCGPLYGYANRTKILDNLRSWLCVLDADHHRPFWREAISDEERDAAEPIAKLFAQLDVRVVLRLLIEEIRKSPRTDCSINNSKRRNYVHHLANLCIAFSHLNGSISIAQGAELMEQLAAQVDGVHVYSLFYAKMLALLTPRKLIPQLLLDGRLWLWWGQLPEGLLPKFDLMWFMPLARFAELRWANKVEEALAESQMPGKAEQWPGGMAAKECWKNVQEQLPWLMNKICRTLCLPFGSPAAKALDGKEQSFPDVDRYVIPDEIDAVLLGSQSAWKDVAFFLIYTLEPEPPRGSNHGAPSMWNFLTLLQRRMRPFLTPATCQGEWLWHCVTLLHNLVSLYFRRICKERMLPCTTSPQMLLSANADQAFIELIMPLVRDLMMVRGPYEMATSMENIARLTQISAMHATSPPVGSTVDPFKTDFQSMVMQSTDLLNDPTQSARHVSLLRVFSSVVPALSLQMPSVIGELLPLVLQGIDPTDTPKTMSSLRLLLCLLINVPCLDSNDWQLGDHSSHECRLRWPLPKDCKLKVGDPDCSATGLVSSMLPPFAIELVERACDYVTRIPKPRAVKSGRISLELATMGLLHGALCIAGSQTDKETYKQMLDVLCQFLGSHLLPDQVKPAVLLVFAVVRACPEMAIPVVLPLIFKKLLVHQPKSTVLPLHEAGVSESEAKWWLSLLCSAVRCGGANLLPFRHELEMIMRATFLDEREAVNKLGMKLLRRILYSLTAVYVSNDYRLCNDSVWQSLMGCRLGSAAPSEAGLSTLVWSGAQPPWWLTDDTSAVKWHMPSEEEVAWARDLVFGVLLQVAEMLTATMGMVIPSLDTAGASTTWLAGLSSNLPSKKKLAHGAVLGIRLAMQILRGTCDLWPDERSNEELKLRQLPSNLKIAGDTAKVIFDWLSTVLLSAFKILAAQEQYGSVAPTSGKLDPIDVSRVMRKLLKCVAELIAAFSDTHPSSLRLFPSLRHVEKHAAGLALQSTSLEMLHTHSRWRDLPRVWWVERVADTMENRVHERRGGHRYQGRRRELLALFRLIEELTKQIFSSGFSAVRSRAMETVAMAVQYHQGCRWPLIRDVLLPALAKETNAILRCAALIGDAADKEQQRLNDALSGLAASLAGGIQGLVWGVWRRGTCLSTGLVRYAKHLQSTCEVLAGMDDAAKLGYDLCEAIYAATRVGQGQVGDTKRCEVKPNTVAKLIGALRHWLDCREIQCWAATRPGTCTVPSLQDEFHSENDGDAERGKLPQGIRAIRTVSQALDLCDRADCHWRAQIMATTMSLALLNSLGPTGSPPDLEASLEAEVREVWMKWGRWLVKCIEPKGQPGLHLLAVHGLLLMLKRSSEPTQILKSTHLAELKIAQSSFFQNLLQVMPPLHHEDLMATADDQMGQKSEPTRDPVNVMTSSGFFDVWPRIWLRRSSRSFSIRNVLFWQSYVKFLKSQVSPEALLELLRQGAEQLASQPVAEAEFQAAFAELAAGGLRAVRKAEDKELRDRLWTAFRPWLLSVLQQSSEERLGGWCDAVRFMVTGCKRPKLAAMFSRHAVEEDVQFLVPLFNFVLCGDGELECNSLSCTLPPIKFDYESSADASDSPKEGSSFDSFKRLRLLMSLLIEPSAIKTMAASEEFCKKLVETLELGLGHPYKQLREEVARGLYFIVEAASHASQALGPSSAAGLVRVGTSLERWFATEARRLSGLLRADNAAHVNNTAEDGARPKHVVESSGLLYLLLHSSLNRMSSHHLQASADDWMQFIAAAAAHGDFELRAIAPHAMSLCCCAHPVAPTLEEPKLWSKLPMVRALQPLLCEGAIEKELEKAFSAGLKPAIVANFFILLTGGDGSSGLYREMSLAAERALGLAKPEIRTAARSSVASFLTLEAEAELVVKLKNLKVLAGPATRKATDAVEADEAVTFCRAVSAMACMLLAAADCGVPRWSGQAIQAVAPYGKTGRPGIQELARKEVQSAIQAFLKLQQSSQTSWTECQQKLTPTQLDLLNDNKGKLSYFS</sequence>
<evidence type="ECO:0000313" key="5">
    <source>
        <dbReference type="Proteomes" id="UP001152797"/>
    </source>
</evidence>
<evidence type="ECO:0000313" key="3">
    <source>
        <dbReference type="EMBL" id="CAI3973839.1"/>
    </source>
</evidence>
<organism evidence="3">
    <name type="scientific">Cladocopium goreaui</name>
    <dbReference type="NCBI Taxonomy" id="2562237"/>
    <lineage>
        <taxon>Eukaryota</taxon>
        <taxon>Sar</taxon>
        <taxon>Alveolata</taxon>
        <taxon>Dinophyceae</taxon>
        <taxon>Suessiales</taxon>
        <taxon>Symbiodiniaceae</taxon>
        <taxon>Cladocopium</taxon>
    </lineage>
</organism>
<dbReference type="GO" id="GO:0005634">
    <property type="term" value="C:nucleus"/>
    <property type="evidence" value="ECO:0007669"/>
    <property type="project" value="TreeGrafter"/>
</dbReference>
<dbReference type="EMBL" id="CAMXCT030000102">
    <property type="protein sequence ID" value="CAL4761151.1"/>
    <property type="molecule type" value="Genomic_DNA"/>
</dbReference>
<dbReference type="GO" id="GO:0010499">
    <property type="term" value="P:proteasomal ubiquitin-independent protein catabolic process"/>
    <property type="evidence" value="ECO:0007669"/>
    <property type="project" value="TreeGrafter"/>
</dbReference>
<feature type="domain" description="C2H2-type" evidence="2">
    <location>
        <begin position="332"/>
        <end position="353"/>
    </location>
</feature>
<reference evidence="4 5" key="2">
    <citation type="submission" date="2024-05" db="EMBL/GenBank/DDBJ databases">
        <authorList>
            <person name="Chen Y."/>
            <person name="Shah S."/>
            <person name="Dougan E. K."/>
            <person name="Thang M."/>
            <person name="Chan C."/>
        </authorList>
    </citation>
    <scope>NUCLEOTIDE SEQUENCE [LARGE SCALE GENOMIC DNA]</scope>
</reference>
<dbReference type="OrthoDB" id="410829at2759"/>
<accession>A0A9P1BI13</accession>
<dbReference type="PROSITE" id="PS00028">
    <property type="entry name" value="ZINC_FINGER_C2H2_1"/>
    <property type="match status" value="1"/>
</dbReference>
<proteinExistence type="predicted"/>
<dbReference type="GO" id="GO:0005829">
    <property type="term" value="C:cytosol"/>
    <property type="evidence" value="ECO:0007669"/>
    <property type="project" value="TreeGrafter"/>
</dbReference>
<evidence type="ECO:0000256" key="1">
    <source>
        <dbReference type="SAM" id="MobiDB-lite"/>
    </source>
</evidence>
<evidence type="ECO:0000313" key="4">
    <source>
        <dbReference type="EMBL" id="CAL4761151.1"/>
    </source>
</evidence>